<comment type="cofactor">
    <cofactor evidence="1 10">
        <name>pyridoxal 5'-phosphate</name>
        <dbReference type="ChEBI" id="CHEBI:597326"/>
    </cofactor>
</comment>
<evidence type="ECO:0000256" key="2">
    <source>
        <dbReference type="ARBA" id="ARBA00006490"/>
    </source>
</evidence>
<keyword evidence="8" id="KW-0411">Iron-sulfur</keyword>
<dbReference type="InterPro" id="IPR016454">
    <property type="entry name" value="Cysteine_dSase"/>
</dbReference>
<dbReference type="PROSITE" id="PS00595">
    <property type="entry name" value="AA_TRANSFER_CLASS_5"/>
    <property type="match status" value="1"/>
</dbReference>
<dbReference type="EC" id="2.8.1.7" evidence="3"/>
<dbReference type="EMBL" id="CP121671">
    <property type="protein sequence ID" value="WFT73348.1"/>
    <property type="molecule type" value="Genomic_DNA"/>
</dbReference>
<dbReference type="Pfam" id="PF00266">
    <property type="entry name" value="Aminotran_5"/>
    <property type="match status" value="1"/>
</dbReference>
<organism evidence="12 13">
    <name type="scientific">Halobacillus naozhouensis</name>
    <dbReference type="NCBI Taxonomy" id="554880"/>
    <lineage>
        <taxon>Bacteria</taxon>
        <taxon>Bacillati</taxon>
        <taxon>Bacillota</taxon>
        <taxon>Bacilli</taxon>
        <taxon>Bacillales</taxon>
        <taxon>Bacillaceae</taxon>
        <taxon>Halobacillus</taxon>
    </lineage>
</organism>
<evidence type="ECO:0000256" key="9">
    <source>
        <dbReference type="ARBA" id="ARBA00050776"/>
    </source>
</evidence>
<accession>A0ABY8ITI6</accession>
<sequence length="379" mass="41737">MKPIYLDHAATTPVHDEVIEAMVPVYQTIYGNPSSVHQFGRKARNALDQARRTAARSIGAKEKEIVFTSGGTEADNLAIIGTVLANQGKGKHVITTEVEHHASLHAAQYLEQNGFEITYLPVYEDGRIRIDDLEASLREDTVLVSIMMVNNETGAMQPIMEIAELLASHQAYFHSDIVQAYGLIEINVTELPVDLLAVSSHKINGPKGIGFLYIREGTPMQSLAHGGEQERKRRAGTENVPGIVGFQKAIELTETVRSDRKERYSRYKQIFLEELSNEAVDYQINGIENQTIETIVNISFPNMNVEALLTNFDLSGIAASSGSACTAGSVEPSHVLTAMYGKGDARTVNSVRFSFGIANHEENVKEAAQRISQIIKRLK</sequence>
<keyword evidence="5" id="KW-0479">Metal-binding</keyword>
<evidence type="ECO:0000256" key="8">
    <source>
        <dbReference type="ARBA" id="ARBA00023014"/>
    </source>
</evidence>
<dbReference type="InterPro" id="IPR000192">
    <property type="entry name" value="Aminotrans_V_dom"/>
</dbReference>
<keyword evidence="7" id="KW-0408">Iron</keyword>
<evidence type="ECO:0000256" key="7">
    <source>
        <dbReference type="ARBA" id="ARBA00023004"/>
    </source>
</evidence>
<evidence type="ECO:0000256" key="6">
    <source>
        <dbReference type="ARBA" id="ARBA00022898"/>
    </source>
</evidence>
<evidence type="ECO:0000256" key="4">
    <source>
        <dbReference type="ARBA" id="ARBA00022679"/>
    </source>
</evidence>
<name>A0ABY8ITI6_9BACI</name>
<evidence type="ECO:0000256" key="3">
    <source>
        <dbReference type="ARBA" id="ARBA00012239"/>
    </source>
</evidence>
<keyword evidence="13" id="KW-1185">Reference proteome</keyword>
<dbReference type="NCBIfam" id="NF002806">
    <property type="entry name" value="PRK02948.1"/>
    <property type="match status" value="1"/>
</dbReference>
<keyword evidence="6" id="KW-0663">Pyridoxal phosphate</keyword>
<dbReference type="Gene3D" id="1.10.260.50">
    <property type="match status" value="1"/>
</dbReference>
<dbReference type="Gene3D" id="3.40.640.10">
    <property type="entry name" value="Type I PLP-dependent aspartate aminotransferase-like (Major domain)"/>
    <property type="match status" value="1"/>
</dbReference>
<reference evidence="12 13" key="1">
    <citation type="submission" date="2023-04" db="EMBL/GenBank/DDBJ databases">
        <title>Genome sequence of Halobacillus naozhouensis KACC 21980.</title>
        <authorList>
            <person name="Kim S."/>
            <person name="Heo J."/>
            <person name="Kwon S.-W."/>
        </authorList>
    </citation>
    <scope>NUCLEOTIDE SEQUENCE [LARGE SCALE GENOMIC DNA]</scope>
    <source>
        <strain evidence="12 13">KCTC 13234</strain>
    </source>
</reference>
<protein>
    <recommendedName>
        <fullName evidence="3">cysteine desulfurase</fullName>
        <ecNumber evidence="3">2.8.1.7</ecNumber>
    </recommendedName>
</protein>
<gene>
    <name evidence="12" type="ORF">P9989_13195</name>
</gene>
<comment type="similarity">
    <text evidence="2">Belongs to the class-V pyridoxal-phosphate-dependent aminotransferase family. NifS/IscS subfamily.</text>
</comment>
<comment type="catalytic activity">
    <reaction evidence="9">
        <text>(sulfur carrier)-H + L-cysteine = (sulfur carrier)-SH + L-alanine</text>
        <dbReference type="Rhea" id="RHEA:43892"/>
        <dbReference type="Rhea" id="RHEA-COMP:14737"/>
        <dbReference type="Rhea" id="RHEA-COMP:14739"/>
        <dbReference type="ChEBI" id="CHEBI:29917"/>
        <dbReference type="ChEBI" id="CHEBI:35235"/>
        <dbReference type="ChEBI" id="CHEBI:57972"/>
        <dbReference type="ChEBI" id="CHEBI:64428"/>
        <dbReference type="EC" id="2.8.1.7"/>
    </reaction>
</comment>
<dbReference type="Proteomes" id="UP001221597">
    <property type="component" value="Chromosome"/>
</dbReference>
<evidence type="ECO:0000313" key="13">
    <source>
        <dbReference type="Proteomes" id="UP001221597"/>
    </source>
</evidence>
<dbReference type="PIRSF" id="PIRSF005572">
    <property type="entry name" value="NifS"/>
    <property type="match status" value="1"/>
</dbReference>
<feature type="domain" description="Aminotransferase class V" evidence="11">
    <location>
        <begin position="4"/>
        <end position="365"/>
    </location>
</feature>
<evidence type="ECO:0000256" key="10">
    <source>
        <dbReference type="RuleBase" id="RU004504"/>
    </source>
</evidence>
<dbReference type="InterPro" id="IPR015422">
    <property type="entry name" value="PyrdxlP-dep_Trfase_small"/>
</dbReference>
<dbReference type="InterPro" id="IPR015424">
    <property type="entry name" value="PyrdxlP-dep_Trfase"/>
</dbReference>
<dbReference type="SUPFAM" id="SSF53383">
    <property type="entry name" value="PLP-dependent transferases"/>
    <property type="match status" value="1"/>
</dbReference>
<dbReference type="PANTHER" id="PTHR11601">
    <property type="entry name" value="CYSTEINE DESULFURYLASE FAMILY MEMBER"/>
    <property type="match status" value="1"/>
</dbReference>
<keyword evidence="4" id="KW-0808">Transferase</keyword>
<dbReference type="RefSeq" id="WP_283075362.1">
    <property type="nucleotide sequence ID" value="NZ_CP121671.1"/>
</dbReference>
<evidence type="ECO:0000256" key="1">
    <source>
        <dbReference type="ARBA" id="ARBA00001933"/>
    </source>
</evidence>
<dbReference type="InterPro" id="IPR015421">
    <property type="entry name" value="PyrdxlP-dep_Trfase_major"/>
</dbReference>
<evidence type="ECO:0000313" key="12">
    <source>
        <dbReference type="EMBL" id="WFT73348.1"/>
    </source>
</evidence>
<dbReference type="InterPro" id="IPR020578">
    <property type="entry name" value="Aminotrans_V_PyrdxlP_BS"/>
</dbReference>
<proteinExistence type="inferred from homology"/>
<dbReference type="PANTHER" id="PTHR11601:SF34">
    <property type="entry name" value="CYSTEINE DESULFURASE"/>
    <property type="match status" value="1"/>
</dbReference>
<evidence type="ECO:0000256" key="5">
    <source>
        <dbReference type="ARBA" id="ARBA00022723"/>
    </source>
</evidence>
<dbReference type="Gene3D" id="3.90.1150.10">
    <property type="entry name" value="Aspartate Aminotransferase, domain 1"/>
    <property type="match status" value="1"/>
</dbReference>
<evidence type="ECO:0000259" key="11">
    <source>
        <dbReference type="Pfam" id="PF00266"/>
    </source>
</evidence>